<comment type="similarity">
    <text evidence="2">Belongs to the MGMT family.</text>
</comment>
<evidence type="ECO:0000256" key="8">
    <source>
        <dbReference type="ARBA" id="ARBA00049348"/>
    </source>
</evidence>
<accession>A0A554XNG4</accession>
<dbReference type="NCBIfam" id="TIGR00589">
    <property type="entry name" value="ogt"/>
    <property type="match status" value="1"/>
</dbReference>
<evidence type="ECO:0000313" key="10">
    <source>
        <dbReference type="EMBL" id="TSE37372.1"/>
    </source>
</evidence>
<comment type="caution">
    <text evidence="10">The sequence shown here is derived from an EMBL/GenBank/DDBJ whole genome shotgun (WGS) entry which is preliminary data.</text>
</comment>
<evidence type="ECO:0000256" key="5">
    <source>
        <dbReference type="ARBA" id="ARBA00022679"/>
    </source>
</evidence>
<keyword evidence="4" id="KW-0489">Methyltransferase</keyword>
<dbReference type="Pfam" id="PF01035">
    <property type="entry name" value="DNA_binding_1"/>
    <property type="match status" value="1"/>
</dbReference>
<evidence type="ECO:0000256" key="4">
    <source>
        <dbReference type="ARBA" id="ARBA00022603"/>
    </source>
</evidence>
<dbReference type="Gene3D" id="3.30.160.70">
    <property type="entry name" value="Methylated DNA-protein cysteine methyltransferase domain"/>
    <property type="match status" value="1"/>
</dbReference>
<evidence type="ECO:0000256" key="3">
    <source>
        <dbReference type="ARBA" id="ARBA00011918"/>
    </source>
</evidence>
<dbReference type="InterPro" id="IPR001497">
    <property type="entry name" value="MethylDNA_cys_MeTrfase_AS"/>
</dbReference>
<dbReference type="SUPFAM" id="SSF46767">
    <property type="entry name" value="Methylated DNA-protein cysteine methyltransferase, C-terminal domain"/>
    <property type="match status" value="1"/>
</dbReference>
<evidence type="ECO:0000256" key="2">
    <source>
        <dbReference type="ARBA" id="ARBA00008711"/>
    </source>
</evidence>
<dbReference type="PROSITE" id="PS00374">
    <property type="entry name" value="MGMT"/>
    <property type="match status" value="1"/>
</dbReference>
<dbReference type="EMBL" id="VJOO01000007">
    <property type="protein sequence ID" value="TSE37372.1"/>
    <property type="molecule type" value="Genomic_DNA"/>
</dbReference>
<evidence type="ECO:0000313" key="11">
    <source>
        <dbReference type="Proteomes" id="UP000316388"/>
    </source>
</evidence>
<dbReference type="GO" id="GO:0003908">
    <property type="term" value="F:methylated-DNA-[protein]-cysteine S-methyltransferase activity"/>
    <property type="evidence" value="ECO:0007669"/>
    <property type="project" value="UniProtKB-EC"/>
</dbReference>
<dbReference type="PANTHER" id="PTHR10815">
    <property type="entry name" value="METHYLATED-DNA--PROTEIN-CYSTEINE METHYLTRANSFERASE"/>
    <property type="match status" value="1"/>
</dbReference>
<dbReference type="InterPro" id="IPR036388">
    <property type="entry name" value="WH-like_DNA-bd_sf"/>
</dbReference>
<keyword evidence="7" id="KW-0234">DNA repair</keyword>
<dbReference type="GO" id="GO:0032259">
    <property type="term" value="P:methylation"/>
    <property type="evidence" value="ECO:0007669"/>
    <property type="project" value="UniProtKB-KW"/>
</dbReference>
<evidence type="ECO:0000256" key="1">
    <source>
        <dbReference type="ARBA" id="ARBA00001286"/>
    </source>
</evidence>
<dbReference type="AlphaFoldDB" id="A0A554XNG4"/>
<gene>
    <name evidence="10" type="primary">ada</name>
    <name evidence="10" type="ORF">Tfont_01070</name>
</gene>
<dbReference type="InterPro" id="IPR036217">
    <property type="entry name" value="MethylDNA_cys_MeTrfase_DNAb"/>
</dbReference>
<organism evidence="10 11">
    <name type="scientific">Tepidimonas fonticaldi</name>
    <dbReference type="NCBI Taxonomy" id="1101373"/>
    <lineage>
        <taxon>Bacteria</taxon>
        <taxon>Pseudomonadati</taxon>
        <taxon>Pseudomonadota</taxon>
        <taxon>Betaproteobacteria</taxon>
        <taxon>Burkholderiales</taxon>
        <taxon>Tepidimonas</taxon>
    </lineage>
</organism>
<evidence type="ECO:0000259" key="9">
    <source>
        <dbReference type="Pfam" id="PF01035"/>
    </source>
</evidence>
<dbReference type="PANTHER" id="PTHR10815:SF14">
    <property type="entry name" value="BIFUNCTIONAL TRANSCRIPTIONAL ACTIVATOR_DNA REPAIR ENZYME ADA"/>
    <property type="match status" value="1"/>
</dbReference>
<evidence type="ECO:0000256" key="6">
    <source>
        <dbReference type="ARBA" id="ARBA00022763"/>
    </source>
</evidence>
<dbReference type="CDD" id="cd06445">
    <property type="entry name" value="ATase"/>
    <property type="match status" value="1"/>
</dbReference>
<dbReference type="Proteomes" id="UP000316388">
    <property type="component" value="Unassembled WGS sequence"/>
</dbReference>
<evidence type="ECO:0000256" key="7">
    <source>
        <dbReference type="ARBA" id="ARBA00023204"/>
    </source>
</evidence>
<dbReference type="EC" id="2.1.1.63" evidence="3"/>
<dbReference type="FunFam" id="1.10.10.10:FF:000214">
    <property type="entry name" value="Methylated-DNA--protein-cysteine methyltransferase"/>
    <property type="match status" value="1"/>
</dbReference>
<dbReference type="Gene3D" id="1.10.10.10">
    <property type="entry name" value="Winged helix-like DNA-binding domain superfamily/Winged helix DNA-binding domain"/>
    <property type="match status" value="1"/>
</dbReference>
<sequence length="179" mass="19165">MPPKPPTPPVPETLHTAVAPCPLGDVRVAVSPAGLCAVALGMPDDAWRADLRRRFPRAALADGQDTHRAWADAVAALIEVPAQDFALPLDLRGTAFQQRVWAVLRTIPPGQTLGYGEVARRLGAPRATRAVAQACGANPLAVVIPCHRVIASDGRLTGYRWGLERKRALLQREGAQPRA</sequence>
<keyword evidence="5" id="KW-0808">Transferase</keyword>
<comment type="catalytic activity">
    <reaction evidence="1">
        <text>a 4-O-methyl-thymidine in DNA + L-cysteinyl-[protein] = a thymidine in DNA + S-methyl-L-cysteinyl-[protein]</text>
        <dbReference type="Rhea" id="RHEA:53428"/>
        <dbReference type="Rhea" id="RHEA-COMP:10131"/>
        <dbReference type="Rhea" id="RHEA-COMP:10132"/>
        <dbReference type="Rhea" id="RHEA-COMP:13555"/>
        <dbReference type="Rhea" id="RHEA-COMP:13556"/>
        <dbReference type="ChEBI" id="CHEBI:29950"/>
        <dbReference type="ChEBI" id="CHEBI:82612"/>
        <dbReference type="ChEBI" id="CHEBI:137386"/>
        <dbReference type="ChEBI" id="CHEBI:137387"/>
        <dbReference type="EC" id="2.1.1.63"/>
    </reaction>
</comment>
<dbReference type="InterPro" id="IPR014048">
    <property type="entry name" value="MethylDNA_cys_MeTrfase_DNA-bd"/>
</dbReference>
<name>A0A554XNG4_9BURK</name>
<proteinExistence type="inferred from homology"/>
<dbReference type="SUPFAM" id="SSF53155">
    <property type="entry name" value="Methylated DNA-protein cysteine methyltransferase domain"/>
    <property type="match status" value="1"/>
</dbReference>
<reference evidence="10 11" key="1">
    <citation type="submission" date="2019-07" db="EMBL/GenBank/DDBJ databases">
        <title>Tepidimonas fonticaldi AT-A2 draft genome.</title>
        <authorList>
            <person name="Da Costa M.S."/>
            <person name="Froufe H.J.C."/>
            <person name="Egas C."/>
            <person name="Albuquerque L."/>
        </authorList>
    </citation>
    <scope>NUCLEOTIDE SEQUENCE [LARGE SCALE GENOMIC DNA]</scope>
    <source>
        <strain evidence="10 11">AT-A2</strain>
    </source>
</reference>
<comment type="catalytic activity">
    <reaction evidence="8">
        <text>a 6-O-methyl-2'-deoxyguanosine in DNA + L-cysteinyl-[protein] = S-methyl-L-cysteinyl-[protein] + a 2'-deoxyguanosine in DNA</text>
        <dbReference type="Rhea" id="RHEA:24000"/>
        <dbReference type="Rhea" id="RHEA-COMP:10131"/>
        <dbReference type="Rhea" id="RHEA-COMP:10132"/>
        <dbReference type="Rhea" id="RHEA-COMP:11367"/>
        <dbReference type="Rhea" id="RHEA-COMP:11368"/>
        <dbReference type="ChEBI" id="CHEBI:29950"/>
        <dbReference type="ChEBI" id="CHEBI:82612"/>
        <dbReference type="ChEBI" id="CHEBI:85445"/>
        <dbReference type="ChEBI" id="CHEBI:85448"/>
        <dbReference type="EC" id="2.1.1.63"/>
    </reaction>
</comment>
<dbReference type="InterPro" id="IPR036631">
    <property type="entry name" value="MGMT_N_sf"/>
</dbReference>
<feature type="domain" description="Methylated-DNA-[protein]-cysteine S-methyltransferase DNA binding" evidence="9">
    <location>
        <begin position="95"/>
        <end position="175"/>
    </location>
</feature>
<keyword evidence="6" id="KW-0227">DNA damage</keyword>
<protein>
    <recommendedName>
        <fullName evidence="3">methylated-DNA--[protein]-cysteine S-methyltransferase</fullName>
        <ecNumber evidence="3">2.1.1.63</ecNumber>
    </recommendedName>
</protein>
<dbReference type="GO" id="GO:0006281">
    <property type="term" value="P:DNA repair"/>
    <property type="evidence" value="ECO:0007669"/>
    <property type="project" value="UniProtKB-KW"/>
</dbReference>